<organism evidence="3 4">
    <name type="scientific">Gluconobacter oxydans DSM 3504</name>
    <dbReference type="NCBI Taxonomy" id="1288313"/>
    <lineage>
        <taxon>Bacteria</taxon>
        <taxon>Pseudomonadati</taxon>
        <taxon>Pseudomonadota</taxon>
        <taxon>Alphaproteobacteria</taxon>
        <taxon>Acetobacterales</taxon>
        <taxon>Acetobacteraceae</taxon>
        <taxon>Gluconobacter</taxon>
    </lineage>
</organism>
<dbReference type="SFLD" id="SFLDG01126">
    <property type="entry name" value="C1.2:_Nucleotidase_Like"/>
    <property type="match status" value="1"/>
</dbReference>
<dbReference type="RefSeq" id="WP_011253591.1">
    <property type="nucleotide sequence ID" value="NZ_CP004373.1"/>
</dbReference>
<dbReference type="InterPro" id="IPR036412">
    <property type="entry name" value="HAD-like_sf"/>
</dbReference>
<dbReference type="GeneID" id="56906415"/>
<dbReference type="InterPro" id="IPR010708">
    <property type="entry name" value="5'(3')-deoxyribonucleotidase"/>
</dbReference>
<dbReference type="SFLD" id="SFLDS00003">
    <property type="entry name" value="Haloacid_Dehalogenase"/>
    <property type="match status" value="1"/>
</dbReference>
<evidence type="ECO:0000256" key="2">
    <source>
        <dbReference type="PIRSR" id="PIRSR610708-1"/>
    </source>
</evidence>
<dbReference type="Proteomes" id="UP000031656">
    <property type="component" value="Chromosome"/>
</dbReference>
<evidence type="ECO:0000256" key="1">
    <source>
        <dbReference type="ARBA" id="ARBA00009589"/>
    </source>
</evidence>
<dbReference type="Gene3D" id="3.40.50.1000">
    <property type="entry name" value="HAD superfamily/HAD-like"/>
    <property type="match status" value="1"/>
</dbReference>
<feature type="active site" description="Nucleophile" evidence="2">
    <location>
        <position position="11"/>
    </location>
</feature>
<dbReference type="AlphaFoldDB" id="A0A067Z7Y0"/>
<keyword evidence="3" id="KW-0378">Hydrolase</keyword>
<sequence>MTPFRLRLAVDMDEVLADAFSAQRTWFRKTCGYEWTDAELRGRRFRDLVSPEDYAAMEAMLHQGDFFASLAVMPGAQDAISALCETCEVFITTAAMEYPASCAPKFAWLREHFPCISPLNIVFCGDKSILAADVMIDDNLRHFRRFQGQGVLFTAPHNALETWSPRADNWQDVLKIVDRIDGDR</sequence>
<dbReference type="SFLD" id="SFLDG01146">
    <property type="entry name" value="C1.2.2"/>
    <property type="match status" value="1"/>
</dbReference>
<gene>
    <name evidence="3" type="ORF">GLS_c21890</name>
</gene>
<dbReference type="GO" id="GO:0008253">
    <property type="term" value="F:5'-nucleotidase activity"/>
    <property type="evidence" value="ECO:0007669"/>
    <property type="project" value="InterPro"/>
</dbReference>
<proteinExistence type="inferred from homology"/>
<dbReference type="HOGENOM" id="CLU_111510_0_0_5"/>
<protein>
    <submittedName>
        <fullName evidence="3">Putative 5'(3')-deoxyribonucleotidase</fullName>
        <ecNumber evidence="3">3.1.3.-</ecNumber>
    </submittedName>
</protein>
<dbReference type="KEGG" id="goy:GLS_c21890"/>
<dbReference type="EC" id="3.1.3.-" evidence="3"/>
<evidence type="ECO:0000313" key="4">
    <source>
        <dbReference type="Proteomes" id="UP000031656"/>
    </source>
</evidence>
<comment type="similarity">
    <text evidence="1">Belongs to the 5'(3')-deoxyribonucleotidase family.</text>
</comment>
<dbReference type="PANTHER" id="PTHR16504">
    <property type="entry name" value="5'(3')-DEOXYRIBONUCLEOTIDASE"/>
    <property type="match status" value="1"/>
</dbReference>
<dbReference type="PANTHER" id="PTHR16504:SF4">
    <property type="entry name" value="5'(3')-DEOXYRIBONUCLEOTIDASE"/>
    <property type="match status" value="1"/>
</dbReference>
<dbReference type="Gene3D" id="1.10.40.40">
    <property type="entry name" value="Deoxyribonucleotidase, domain 2"/>
    <property type="match status" value="1"/>
</dbReference>
<dbReference type="SUPFAM" id="SSF56784">
    <property type="entry name" value="HAD-like"/>
    <property type="match status" value="1"/>
</dbReference>
<dbReference type="GO" id="GO:0009223">
    <property type="term" value="P:pyrimidine deoxyribonucleotide catabolic process"/>
    <property type="evidence" value="ECO:0007669"/>
    <property type="project" value="TreeGrafter"/>
</dbReference>
<dbReference type="Pfam" id="PF06941">
    <property type="entry name" value="NT5C"/>
    <property type="match status" value="1"/>
</dbReference>
<dbReference type="EMBL" id="CP004373">
    <property type="protein sequence ID" value="AHK72060.1"/>
    <property type="molecule type" value="Genomic_DNA"/>
</dbReference>
<accession>A0A067Z7Y0</accession>
<reference evidence="3 4" key="1">
    <citation type="journal article" date="2015" name="Appl. Microbiol. Biotechnol.">
        <title>The consequence of an additional NADH dehydrogenase paralog on the growth of Gluconobacter oxydans DSM3504.</title>
        <authorList>
            <person name="Kostner D."/>
            <person name="Luchterhand B."/>
            <person name="Junker A."/>
            <person name="Volland S."/>
            <person name="Daniel R."/>
            <person name="Buchs J."/>
            <person name="Liebl W."/>
            <person name="Ehrenreich A."/>
        </authorList>
    </citation>
    <scope>NUCLEOTIDE SEQUENCE [LARGE SCALE GENOMIC DNA]</scope>
    <source>
        <strain evidence="3">DSM 3504</strain>
    </source>
</reference>
<evidence type="ECO:0000313" key="3">
    <source>
        <dbReference type="EMBL" id="AHK72060.1"/>
    </source>
</evidence>
<dbReference type="InterPro" id="IPR023214">
    <property type="entry name" value="HAD_sf"/>
</dbReference>
<feature type="active site" description="Proton donor" evidence="2">
    <location>
        <position position="13"/>
    </location>
</feature>
<name>A0A067Z7Y0_GLUOY</name>